<sequence>MSKQGLLPDVTFNSRISALCRAGKVLEASRIFRDMQMDAKLGLPRPNVVTFNLMLKGFCKQGMMEDAKGLVDTMKKVGVFDTLKSYNIWLLALVRNWELLEATRLVLDAMVTKGFEPLWKEGRTQKAKEMLQKMNEKSYQQDTVACNIVVNGLCRNRELDKASEIDMERNGCNKTRQTYNALIMGLGSRKQIFEISSDIFTYNNIINSRCEGGKEKDVISLLQEMLDKGITSNISSFKILIKAFCKSSDFKGATELFEVALSICGHKEALYNLMFNELFAGGQLFEAKQLFEALLDRYLALKNFMYKDLIERLCKMKD</sequence>
<dbReference type="InterPro" id="IPR011990">
    <property type="entry name" value="TPR-like_helical_dom_sf"/>
</dbReference>
<evidence type="ECO:0000256" key="2">
    <source>
        <dbReference type="ARBA" id="ARBA00022737"/>
    </source>
</evidence>
<evidence type="ECO:0000313" key="4">
    <source>
        <dbReference type="EMBL" id="KAK7399517.1"/>
    </source>
</evidence>
<comment type="similarity">
    <text evidence="1">Belongs to the PPR family. P subfamily.</text>
</comment>
<dbReference type="Proteomes" id="UP001386955">
    <property type="component" value="Unassembled WGS sequence"/>
</dbReference>
<feature type="repeat" description="PPR" evidence="3">
    <location>
        <begin position="8"/>
        <end position="38"/>
    </location>
</feature>
<evidence type="ECO:0000256" key="3">
    <source>
        <dbReference type="PROSITE-ProRule" id="PRU00708"/>
    </source>
</evidence>
<name>A0AAN9XN85_PSOTE</name>
<evidence type="ECO:0000313" key="5">
    <source>
        <dbReference type="Proteomes" id="UP001386955"/>
    </source>
</evidence>
<dbReference type="PROSITE" id="PS51375">
    <property type="entry name" value="PPR"/>
    <property type="match status" value="3"/>
</dbReference>
<keyword evidence="2" id="KW-0677">Repeat</keyword>
<protein>
    <recommendedName>
        <fullName evidence="6">Pentatricopeptide repeat-containing protein</fullName>
    </recommendedName>
</protein>
<dbReference type="NCBIfam" id="TIGR00756">
    <property type="entry name" value="PPR"/>
    <property type="match status" value="4"/>
</dbReference>
<dbReference type="Pfam" id="PF13041">
    <property type="entry name" value="PPR_2"/>
    <property type="match status" value="3"/>
</dbReference>
<dbReference type="AlphaFoldDB" id="A0AAN9XN85"/>
<dbReference type="EMBL" id="JAYMYS010000003">
    <property type="protein sequence ID" value="KAK7399517.1"/>
    <property type="molecule type" value="Genomic_DNA"/>
</dbReference>
<proteinExistence type="inferred from homology"/>
<comment type="caution">
    <text evidence="4">The sequence shown here is derived from an EMBL/GenBank/DDBJ whole genome shotgun (WGS) entry which is preliminary data.</text>
</comment>
<dbReference type="InterPro" id="IPR002885">
    <property type="entry name" value="PPR_rpt"/>
</dbReference>
<accession>A0AAN9XN85</accession>
<evidence type="ECO:0000256" key="1">
    <source>
        <dbReference type="ARBA" id="ARBA00007626"/>
    </source>
</evidence>
<feature type="repeat" description="PPR" evidence="3">
    <location>
        <begin position="198"/>
        <end position="232"/>
    </location>
</feature>
<dbReference type="Gene3D" id="1.25.40.10">
    <property type="entry name" value="Tetratricopeptide repeat domain"/>
    <property type="match status" value="4"/>
</dbReference>
<dbReference type="PANTHER" id="PTHR47941">
    <property type="entry name" value="PENTATRICOPEPTIDE REPEAT-CONTAINING PROTEIN 3, MITOCHONDRIAL"/>
    <property type="match status" value="1"/>
</dbReference>
<reference evidence="4 5" key="1">
    <citation type="submission" date="2024-01" db="EMBL/GenBank/DDBJ databases">
        <title>The genomes of 5 underutilized Papilionoideae crops provide insights into root nodulation and disease resistanc.</title>
        <authorList>
            <person name="Jiang F."/>
        </authorList>
    </citation>
    <scope>NUCLEOTIDE SEQUENCE [LARGE SCALE GENOMIC DNA]</scope>
    <source>
        <strain evidence="4">DUOXIRENSHENG_FW03</strain>
        <tissue evidence="4">Leaves</tissue>
    </source>
</reference>
<feature type="repeat" description="PPR" evidence="3">
    <location>
        <begin position="47"/>
        <end position="81"/>
    </location>
</feature>
<dbReference type="Pfam" id="PF12854">
    <property type="entry name" value="PPR_1"/>
    <property type="match status" value="1"/>
</dbReference>
<keyword evidence="5" id="KW-1185">Reference proteome</keyword>
<gene>
    <name evidence="4" type="ORF">VNO78_10702</name>
</gene>
<evidence type="ECO:0008006" key="6">
    <source>
        <dbReference type="Google" id="ProtNLM"/>
    </source>
</evidence>
<organism evidence="4 5">
    <name type="scientific">Psophocarpus tetragonolobus</name>
    <name type="common">Winged bean</name>
    <name type="synonym">Dolichos tetragonolobus</name>
    <dbReference type="NCBI Taxonomy" id="3891"/>
    <lineage>
        <taxon>Eukaryota</taxon>
        <taxon>Viridiplantae</taxon>
        <taxon>Streptophyta</taxon>
        <taxon>Embryophyta</taxon>
        <taxon>Tracheophyta</taxon>
        <taxon>Spermatophyta</taxon>
        <taxon>Magnoliopsida</taxon>
        <taxon>eudicotyledons</taxon>
        <taxon>Gunneridae</taxon>
        <taxon>Pentapetalae</taxon>
        <taxon>rosids</taxon>
        <taxon>fabids</taxon>
        <taxon>Fabales</taxon>
        <taxon>Fabaceae</taxon>
        <taxon>Papilionoideae</taxon>
        <taxon>50 kb inversion clade</taxon>
        <taxon>NPAAA clade</taxon>
        <taxon>indigoferoid/millettioid clade</taxon>
        <taxon>Phaseoleae</taxon>
        <taxon>Psophocarpus</taxon>
    </lineage>
</organism>